<proteinExistence type="predicted"/>
<name>A0A935PZC5_9PROT</name>
<evidence type="ECO:0000313" key="1">
    <source>
        <dbReference type="EMBL" id="MBK7675229.1"/>
    </source>
</evidence>
<dbReference type="AlphaFoldDB" id="A0A935PZC5"/>
<accession>A0A935PZC5</accession>
<gene>
    <name evidence="1" type="ORF">IPJ27_11005</name>
</gene>
<reference evidence="1 2" key="1">
    <citation type="submission" date="2020-10" db="EMBL/GenBank/DDBJ databases">
        <title>Connecting structure to function with the recovery of over 1000 high-quality activated sludge metagenome-assembled genomes encoding full-length rRNA genes using long-read sequencing.</title>
        <authorList>
            <person name="Singleton C.M."/>
            <person name="Petriglieri F."/>
            <person name="Kristensen J.M."/>
            <person name="Kirkegaard R.H."/>
            <person name="Michaelsen T.Y."/>
            <person name="Andersen M.H."/>
            <person name="Karst S.M."/>
            <person name="Dueholm M.S."/>
            <person name="Nielsen P.H."/>
            <person name="Albertsen M."/>
        </authorList>
    </citation>
    <scope>NUCLEOTIDE SEQUENCE [LARGE SCALE GENOMIC DNA]</scope>
    <source>
        <strain evidence="1">EsbW_18-Q3-R4-48_BATAC.285</strain>
    </source>
</reference>
<protein>
    <submittedName>
        <fullName evidence="1">Uncharacterized protein</fullName>
    </submittedName>
</protein>
<dbReference type="Proteomes" id="UP000697998">
    <property type="component" value="Unassembled WGS sequence"/>
</dbReference>
<organism evidence="1 2">
    <name type="scientific">Candidatus Accumulibacter proximus</name>
    <dbReference type="NCBI Taxonomy" id="2954385"/>
    <lineage>
        <taxon>Bacteria</taxon>
        <taxon>Pseudomonadati</taxon>
        <taxon>Pseudomonadota</taxon>
        <taxon>Betaproteobacteria</taxon>
        <taxon>Candidatus Accumulibacter</taxon>
    </lineage>
</organism>
<evidence type="ECO:0000313" key="2">
    <source>
        <dbReference type="Proteomes" id="UP000697998"/>
    </source>
</evidence>
<sequence length="164" mass="17737">MSDDSDLISRANSLINADAGTAGSGREISRRMRRRRSFLASTIANDTADGLSPPARAGDDDDDLPVLTEVVLAARTTSEEEFVNPRDNLRPALAADLAHHIDRQLSSELPMLIEVTLRNAAAQLRLGIDAVIETAVQDFLAERGQLRLPLEHRVTGEEAAADQA</sequence>
<dbReference type="EMBL" id="JADJMH010000009">
    <property type="protein sequence ID" value="MBK7675229.1"/>
    <property type="molecule type" value="Genomic_DNA"/>
</dbReference>
<comment type="caution">
    <text evidence="1">The sequence shown here is derived from an EMBL/GenBank/DDBJ whole genome shotgun (WGS) entry which is preliminary data.</text>
</comment>